<sequence>MLTGPEDWERDGTTAHGCGYFVTEGGYDVRIVRTTRTLSDIKQRFPDSYREQKFGPRTGAFYELFAKRGSESCVVNLEMKTGSLQFDLANPPTRTTGHLNSCDLVTNLVNKVLPSIPEGA</sequence>
<protein>
    <submittedName>
        <fullName evidence="1">Uncharacterized protein</fullName>
    </submittedName>
</protein>
<name>A0A2N3V5A0_9NOCA</name>
<evidence type="ECO:0000313" key="2">
    <source>
        <dbReference type="Proteomes" id="UP000233766"/>
    </source>
</evidence>
<accession>A0A2N3V5A0</accession>
<reference evidence="1 2" key="1">
    <citation type="submission" date="2017-12" db="EMBL/GenBank/DDBJ databases">
        <title>Sequencing the genomes of 1000 Actinobacteria strains.</title>
        <authorList>
            <person name="Klenk H.-P."/>
        </authorList>
    </citation>
    <scope>NUCLEOTIDE SEQUENCE [LARGE SCALE GENOMIC DNA]</scope>
    <source>
        <strain evidence="1 2">DSM 44489</strain>
    </source>
</reference>
<dbReference type="AlphaFoldDB" id="A0A2N3V5A0"/>
<gene>
    <name evidence="1" type="ORF">ATK86_7197</name>
</gene>
<organism evidence="1 2">
    <name type="scientific">Nocardia fluminea</name>
    <dbReference type="NCBI Taxonomy" id="134984"/>
    <lineage>
        <taxon>Bacteria</taxon>
        <taxon>Bacillati</taxon>
        <taxon>Actinomycetota</taxon>
        <taxon>Actinomycetes</taxon>
        <taxon>Mycobacteriales</taxon>
        <taxon>Nocardiaceae</taxon>
        <taxon>Nocardia</taxon>
    </lineage>
</organism>
<dbReference type="EMBL" id="PJMW01000003">
    <property type="protein sequence ID" value="PKV76794.1"/>
    <property type="molecule type" value="Genomic_DNA"/>
</dbReference>
<evidence type="ECO:0000313" key="1">
    <source>
        <dbReference type="EMBL" id="PKV76794.1"/>
    </source>
</evidence>
<dbReference type="Pfam" id="PF12079">
    <property type="entry name" value="DUF3558"/>
    <property type="match status" value="1"/>
</dbReference>
<proteinExistence type="predicted"/>
<comment type="caution">
    <text evidence="1">The sequence shown here is derived from an EMBL/GenBank/DDBJ whole genome shotgun (WGS) entry which is preliminary data.</text>
</comment>
<keyword evidence="2" id="KW-1185">Reference proteome</keyword>
<dbReference type="Proteomes" id="UP000233766">
    <property type="component" value="Unassembled WGS sequence"/>
</dbReference>
<dbReference type="InterPro" id="IPR024520">
    <property type="entry name" value="DUF3558"/>
</dbReference>